<dbReference type="STRING" id="1246637.MTBBW1_1630035"/>
<dbReference type="EMBL" id="FWEV01000072">
    <property type="protein sequence ID" value="SLM28925.1"/>
    <property type="molecule type" value="Genomic_DNA"/>
</dbReference>
<name>A0A1W1H942_9BACT</name>
<dbReference type="AlphaFoldDB" id="A0A1W1H942"/>
<reference evidence="1 2" key="1">
    <citation type="submission" date="2017-03" db="EMBL/GenBank/DDBJ databases">
        <authorList>
            <person name="Afonso C.L."/>
            <person name="Miller P.J."/>
            <person name="Scott M.A."/>
            <person name="Spackman E."/>
            <person name="Goraichik I."/>
            <person name="Dimitrov K.M."/>
            <person name="Suarez D.L."/>
            <person name="Swayne D.E."/>
        </authorList>
    </citation>
    <scope>NUCLEOTIDE SEQUENCE [LARGE SCALE GENOMIC DNA]</scope>
    <source>
        <strain evidence="1">PRJEB14757</strain>
    </source>
</reference>
<organism evidence="1 2">
    <name type="scientific">Desulfamplus magnetovallimortis</name>
    <dbReference type="NCBI Taxonomy" id="1246637"/>
    <lineage>
        <taxon>Bacteria</taxon>
        <taxon>Pseudomonadati</taxon>
        <taxon>Thermodesulfobacteriota</taxon>
        <taxon>Desulfobacteria</taxon>
        <taxon>Desulfobacterales</taxon>
        <taxon>Desulfobacteraceae</taxon>
        <taxon>Desulfamplus</taxon>
    </lineage>
</organism>
<protein>
    <submittedName>
        <fullName evidence="1">Uncharacterized protein</fullName>
    </submittedName>
</protein>
<keyword evidence="2" id="KW-1185">Reference proteome</keyword>
<evidence type="ECO:0000313" key="2">
    <source>
        <dbReference type="Proteomes" id="UP000191931"/>
    </source>
</evidence>
<evidence type="ECO:0000313" key="1">
    <source>
        <dbReference type="EMBL" id="SLM28925.1"/>
    </source>
</evidence>
<sequence>MTGNTVLSTRYLMKKSGYWPAGITIESPTSREPAAPETYWFIRKSPSFKPLKDFHDSLWQMALPWPL</sequence>
<proteinExistence type="predicted"/>
<accession>A0A1W1H942</accession>
<gene>
    <name evidence="1" type="ORF">MTBBW1_1630035</name>
</gene>
<dbReference type="Proteomes" id="UP000191931">
    <property type="component" value="Unassembled WGS sequence"/>
</dbReference>